<dbReference type="InterPro" id="IPR018097">
    <property type="entry name" value="EGF_Ca-bd_CS"/>
</dbReference>
<reference evidence="9" key="1">
    <citation type="submission" date="2025-08" db="UniProtKB">
        <authorList>
            <consortium name="RefSeq"/>
        </authorList>
    </citation>
    <scope>IDENTIFICATION</scope>
    <source>
        <tissue evidence="9">Tentacle</tissue>
    </source>
</reference>
<feature type="domain" description="EGF-like" evidence="7">
    <location>
        <begin position="41"/>
        <end position="84"/>
    </location>
</feature>
<feature type="domain" description="EGF-like" evidence="7">
    <location>
        <begin position="209"/>
        <end position="249"/>
    </location>
</feature>
<dbReference type="GO" id="GO:0005509">
    <property type="term" value="F:calcium ion binding"/>
    <property type="evidence" value="ECO:0007669"/>
    <property type="project" value="InterPro"/>
</dbReference>
<evidence type="ECO:0000256" key="3">
    <source>
        <dbReference type="ARBA" id="ARBA00022729"/>
    </source>
</evidence>
<dbReference type="InterPro" id="IPR049883">
    <property type="entry name" value="NOTCH1_EGF-like"/>
</dbReference>
<gene>
    <name evidence="9" type="primary">LOC116294935</name>
</gene>
<dbReference type="OrthoDB" id="9979188at2759"/>
<sequence length="303" mass="33153">IDECSEKNKCGAHSSCKNIEGSFTCTCDNGYTSQNGRNCLDIDECTTGKADCHRNAVCKNLPGSFTCFCPEGFTGKGDAIDGCTALSWCEWKGHDKCNKEFRHCDNTVRRCTGCKPGYEENNGVCQDVNECKKNPCSKGAACVNTAGSFKCHCQKGYLFNSKTQNCQDVDECSSTKRHCHFDAVCENTPGSYSCKCKKGFDGDGFSCADTNECYNGDYKCPQNSACSNTLGSYKCTCKMGFHQSKDKCKKDVLPQPPTPKKDSKGISLLDLNFLWSSGSTLRSGEVWKLLFLSSTLAIVKSFV</sequence>
<dbReference type="FunFam" id="2.10.25.10:FF:000038">
    <property type="entry name" value="Fibrillin 2"/>
    <property type="match status" value="4"/>
</dbReference>
<keyword evidence="5" id="KW-1015">Disulfide bond</keyword>
<dbReference type="PROSITE" id="PS01186">
    <property type="entry name" value="EGF_2"/>
    <property type="match status" value="3"/>
</dbReference>
<name>A0A6P8HSS9_ACTTE</name>
<dbReference type="InterPro" id="IPR052235">
    <property type="entry name" value="Nephronectin_domain"/>
</dbReference>
<dbReference type="InterPro" id="IPR000152">
    <property type="entry name" value="EGF-type_Asp/Asn_hydroxyl_site"/>
</dbReference>
<comment type="similarity">
    <text evidence="1">Belongs to the EGF domain peptide family.</text>
</comment>
<feature type="domain" description="EGF-like" evidence="7">
    <location>
        <begin position="1"/>
        <end position="40"/>
    </location>
</feature>
<keyword evidence="3" id="KW-0732">Signal</keyword>
<dbReference type="InterPro" id="IPR009030">
    <property type="entry name" value="Growth_fac_rcpt_cys_sf"/>
</dbReference>
<accession>A0A6P8HSS9</accession>
<evidence type="ECO:0000313" key="9">
    <source>
        <dbReference type="RefSeq" id="XP_031558491.1"/>
    </source>
</evidence>
<dbReference type="PANTHER" id="PTHR24050">
    <property type="entry name" value="PA14 DOMAIN-CONTAINING PROTEIN"/>
    <property type="match status" value="1"/>
</dbReference>
<dbReference type="PROSITE" id="PS00010">
    <property type="entry name" value="ASX_HYDROXYL"/>
    <property type="match status" value="5"/>
</dbReference>
<dbReference type="SUPFAM" id="SSF57196">
    <property type="entry name" value="EGF/Laminin"/>
    <property type="match status" value="2"/>
</dbReference>
<keyword evidence="8" id="KW-1185">Reference proteome</keyword>
<dbReference type="Proteomes" id="UP000515163">
    <property type="component" value="Unplaced"/>
</dbReference>
<evidence type="ECO:0000256" key="2">
    <source>
        <dbReference type="ARBA" id="ARBA00022536"/>
    </source>
</evidence>
<dbReference type="CDD" id="cd00054">
    <property type="entry name" value="EGF_CA"/>
    <property type="match status" value="4"/>
</dbReference>
<keyword evidence="4" id="KW-0677">Repeat</keyword>
<dbReference type="Pfam" id="PF07645">
    <property type="entry name" value="EGF_CA"/>
    <property type="match status" value="4"/>
</dbReference>
<keyword evidence="2 6" id="KW-0245">EGF-like domain</keyword>
<dbReference type="AlphaFoldDB" id="A0A6P8HSS9"/>
<dbReference type="PANTHER" id="PTHR24050:SF28">
    <property type="entry name" value="UROMODULIN-LIKE"/>
    <property type="match status" value="1"/>
</dbReference>
<dbReference type="GeneID" id="116294935"/>
<evidence type="ECO:0000256" key="5">
    <source>
        <dbReference type="ARBA" id="ARBA00023157"/>
    </source>
</evidence>
<organism evidence="8 9">
    <name type="scientific">Actinia tenebrosa</name>
    <name type="common">Australian red waratah sea anemone</name>
    <dbReference type="NCBI Taxonomy" id="6105"/>
    <lineage>
        <taxon>Eukaryota</taxon>
        <taxon>Metazoa</taxon>
        <taxon>Cnidaria</taxon>
        <taxon>Anthozoa</taxon>
        <taxon>Hexacorallia</taxon>
        <taxon>Actiniaria</taxon>
        <taxon>Actiniidae</taxon>
        <taxon>Actinia</taxon>
    </lineage>
</organism>
<evidence type="ECO:0000256" key="6">
    <source>
        <dbReference type="PROSITE-ProRule" id="PRU00076"/>
    </source>
</evidence>
<feature type="domain" description="EGF-like" evidence="7">
    <location>
        <begin position="127"/>
        <end position="167"/>
    </location>
</feature>
<dbReference type="InParanoid" id="A0A6P8HSS9"/>
<dbReference type="InterPro" id="IPR001881">
    <property type="entry name" value="EGF-like_Ca-bd_dom"/>
</dbReference>
<dbReference type="SUPFAM" id="SSF57184">
    <property type="entry name" value="Growth factor receptor domain"/>
    <property type="match status" value="1"/>
</dbReference>
<dbReference type="RefSeq" id="XP_031558491.1">
    <property type="nucleotide sequence ID" value="XM_031702631.1"/>
</dbReference>
<dbReference type="InterPro" id="IPR024731">
    <property type="entry name" value="NELL2-like_EGF"/>
</dbReference>
<dbReference type="Gene3D" id="2.10.25.10">
    <property type="entry name" value="Laminin"/>
    <property type="match status" value="5"/>
</dbReference>
<dbReference type="PROSITE" id="PS50026">
    <property type="entry name" value="EGF_3"/>
    <property type="match status" value="5"/>
</dbReference>
<dbReference type="SMART" id="SM00181">
    <property type="entry name" value="EGF"/>
    <property type="match status" value="6"/>
</dbReference>
<feature type="domain" description="EGF-like" evidence="7">
    <location>
        <begin position="168"/>
        <end position="206"/>
    </location>
</feature>
<evidence type="ECO:0000256" key="4">
    <source>
        <dbReference type="ARBA" id="ARBA00022737"/>
    </source>
</evidence>
<dbReference type="SMART" id="SM00179">
    <property type="entry name" value="EGF_CA"/>
    <property type="match status" value="5"/>
</dbReference>
<dbReference type="KEGG" id="aten:116294935"/>
<evidence type="ECO:0000256" key="1">
    <source>
        <dbReference type="ARBA" id="ARBA00006373"/>
    </source>
</evidence>
<proteinExistence type="inferred from homology"/>
<protein>
    <submittedName>
        <fullName evidence="9">Latent-transforming growth factor beta-binding protein 4-like</fullName>
    </submittedName>
</protein>
<dbReference type="PROSITE" id="PS01187">
    <property type="entry name" value="EGF_CA"/>
    <property type="match status" value="3"/>
</dbReference>
<dbReference type="InterPro" id="IPR000742">
    <property type="entry name" value="EGF"/>
</dbReference>
<evidence type="ECO:0000259" key="7">
    <source>
        <dbReference type="PROSITE" id="PS50026"/>
    </source>
</evidence>
<comment type="caution">
    <text evidence="6">Lacks conserved residue(s) required for the propagation of feature annotation.</text>
</comment>
<feature type="non-terminal residue" evidence="9">
    <location>
        <position position="1"/>
    </location>
</feature>
<dbReference type="Pfam" id="PF12947">
    <property type="entry name" value="EGF_3"/>
    <property type="match status" value="1"/>
</dbReference>
<evidence type="ECO:0000313" key="8">
    <source>
        <dbReference type="Proteomes" id="UP000515163"/>
    </source>
</evidence>